<evidence type="ECO:0000313" key="3">
    <source>
        <dbReference type="Proteomes" id="UP001139347"/>
    </source>
</evidence>
<dbReference type="Proteomes" id="UP001139347">
    <property type="component" value="Unassembled WGS sequence"/>
</dbReference>
<sequence length="70" mass="7748">MITYEQNGQNDDEIKYGRNAPCDRERIPHASRVLAARIRMRALTGKLISECGQTPPAGPVTGYYEEIAPG</sequence>
<dbReference type="AlphaFoldDB" id="A0A9X1WTS4"/>
<protein>
    <submittedName>
        <fullName evidence="2">Uncharacterized protein</fullName>
    </submittedName>
</protein>
<keyword evidence="3" id="KW-1185">Reference proteome</keyword>
<comment type="caution">
    <text evidence="2">The sequence shown here is derived from an EMBL/GenBank/DDBJ whole genome shotgun (WGS) entry which is preliminary data.</text>
</comment>
<organism evidence="2 3">
    <name type="scientific">Paenibacillus mangrovi</name>
    <dbReference type="NCBI Taxonomy" id="2931978"/>
    <lineage>
        <taxon>Bacteria</taxon>
        <taxon>Bacillati</taxon>
        <taxon>Bacillota</taxon>
        <taxon>Bacilli</taxon>
        <taxon>Bacillales</taxon>
        <taxon>Paenibacillaceae</taxon>
        <taxon>Paenibacillus</taxon>
    </lineage>
</organism>
<name>A0A9X1WTS4_9BACL</name>
<proteinExistence type="predicted"/>
<feature type="region of interest" description="Disordered" evidence="1">
    <location>
        <begin position="1"/>
        <end position="20"/>
    </location>
</feature>
<dbReference type="EMBL" id="JALIRP010000002">
    <property type="protein sequence ID" value="MCJ8011674.1"/>
    <property type="molecule type" value="Genomic_DNA"/>
</dbReference>
<evidence type="ECO:0000313" key="2">
    <source>
        <dbReference type="EMBL" id="MCJ8011674.1"/>
    </source>
</evidence>
<accession>A0A9X1WTS4</accession>
<dbReference type="RefSeq" id="WP_244723046.1">
    <property type="nucleotide sequence ID" value="NZ_JALIRP010000002.1"/>
</dbReference>
<gene>
    <name evidence="2" type="ORF">MUG84_07900</name>
</gene>
<evidence type="ECO:0000256" key="1">
    <source>
        <dbReference type="SAM" id="MobiDB-lite"/>
    </source>
</evidence>
<reference evidence="2" key="1">
    <citation type="submission" date="2022-04" db="EMBL/GenBank/DDBJ databases">
        <title>Paenibacillus mangrovi sp. nov., a novel endophytic bacterium isolated from bark of Kandelia candel.</title>
        <authorList>
            <person name="Tuo L."/>
        </authorList>
    </citation>
    <scope>NUCLEOTIDE SEQUENCE</scope>
    <source>
        <strain evidence="2">KQZ6P-2</strain>
    </source>
</reference>